<dbReference type="EMBL" id="VLKO01000013">
    <property type="protein sequence ID" value="TWH99687.1"/>
    <property type="molecule type" value="Genomic_DNA"/>
</dbReference>
<feature type="transmembrane region" description="Helical" evidence="1">
    <location>
        <begin position="50"/>
        <end position="70"/>
    </location>
</feature>
<accession>A0ABY3FKF2</accession>
<keyword evidence="1" id="KW-0472">Membrane</keyword>
<organism evidence="2 3">
    <name type="scientific">Flavobacterium tiangeerense</name>
    <dbReference type="NCBI Taxonomy" id="459471"/>
    <lineage>
        <taxon>Bacteria</taxon>
        <taxon>Pseudomonadati</taxon>
        <taxon>Bacteroidota</taxon>
        <taxon>Flavobacteriia</taxon>
        <taxon>Flavobacteriales</taxon>
        <taxon>Flavobacteriaceae</taxon>
        <taxon>Flavobacterium</taxon>
    </lineage>
</organism>
<evidence type="ECO:0000313" key="3">
    <source>
        <dbReference type="Proteomes" id="UP000317519"/>
    </source>
</evidence>
<feature type="transmembrane region" description="Helical" evidence="1">
    <location>
        <begin position="21"/>
        <end position="44"/>
    </location>
</feature>
<protein>
    <recommendedName>
        <fullName evidence="4">Redox-active disulfide protein 2</fullName>
    </recommendedName>
</protein>
<keyword evidence="3" id="KW-1185">Reference proteome</keyword>
<evidence type="ECO:0000256" key="1">
    <source>
        <dbReference type="SAM" id="Phobius"/>
    </source>
</evidence>
<name>A0ABY3FKF2_9FLAO</name>
<dbReference type="RefSeq" id="WP_144894109.1">
    <property type="nucleotide sequence ID" value="NZ_VLKO01000013.1"/>
</dbReference>
<gene>
    <name evidence="2" type="ORF">IQ05_03028</name>
</gene>
<keyword evidence="1" id="KW-1133">Transmembrane helix</keyword>
<comment type="caution">
    <text evidence="2">The sequence shown here is derived from an EMBL/GenBank/DDBJ whole genome shotgun (WGS) entry which is preliminary data.</text>
</comment>
<evidence type="ECO:0008006" key="4">
    <source>
        <dbReference type="Google" id="ProtNLM"/>
    </source>
</evidence>
<proteinExistence type="predicted"/>
<sequence>MKKSTLQEMNDSDLIKRKNTLKGVLIGFGVIFILALGTMISLYTNKPFNPVLFIPCLVIAITLLPLFVIYNTIITEIKSRNI</sequence>
<keyword evidence="1" id="KW-0812">Transmembrane</keyword>
<evidence type="ECO:0000313" key="2">
    <source>
        <dbReference type="EMBL" id="TWH99687.1"/>
    </source>
</evidence>
<dbReference type="Proteomes" id="UP000317519">
    <property type="component" value="Unassembled WGS sequence"/>
</dbReference>
<reference evidence="2 3" key="1">
    <citation type="journal article" date="2015" name="Stand. Genomic Sci.">
        <title>Genomic Encyclopedia of Bacterial and Archaeal Type Strains, Phase III: the genomes of soil and plant-associated and newly described type strains.</title>
        <authorList>
            <person name="Whitman W.B."/>
            <person name="Woyke T."/>
            <person name="Klenk H.P."/>
            <person name="Zhou Y."/>
            <person name="Lilburn T.G."/>
            <person name="Beck B.J."/>
            <person name="De Vos P."/>
            <person name="Vandamme P."/>
            <person name="Eisen J.A."/>
            <person name="Garrity G."/>
            <person name="Hugenholtz P."/>
            <person name="Kyrpides N.C."/>
        </authorList>
    </citation>
    <scope>NUCLEOTIDE SEQUENCE [LARGE SCALE GENOMIC DNA]</scope>
    <source>
        <strain evidence="2 3">CGMCC 1.6847</strain>
    </source>
</reference>